<dbReference type="OrthoDB" id="6243574at2759"/>
<name>A0A8S3QAR3_MYTED</name>
<comment type="caution">
    <text evidence="2">The sequence shown here is derived from an EMBL/GenBank/DDBJ whole genome shotgun (WGS) entry which is preliminary data.</text>
</comment>
<dbReference type="Pfam" id="PF00078">
    <property type="entry name" value="RVT_1"/>
    <property type="match status" value="1"/>
</dbReference>
<dbReference type="GO" id="GO:0004523">
    <property type="term" value="F:RNA-DNA hybrid ribonuclease activity"/>
    <property type="evidence" value="ECO:0007669"/>
    <property type="project" value="InterPro"/>
</dbReference>
<reference evidence="2" key="1">
    <citation type="submission" date="2021-03" db="EMBL/GenBank/DDBJ databases">
        <authorList>
            <person name="Bekaert M."/>
        </authorList>
    </citation>
    <scope>NUCLEOTIDE SEQUENCE</scope>
</reference>
<dbReference type="InterPro" id="IPR012337">
    <property type="entry name" value="RNaseH-like_sf"/>
</dbReference>
<dbReference type="GO" id="GO:0003676">
    <property type="term" value="F:nucleic acid binding"/>
    <property type="evidence" value="ECO:0007669"/>
    <property type="project" value="InterPro"/>
</dbReference>
<dbReference type="InterPro" id="IPR000477">
    <property type="entry name" value="RT_dom"/>
</dbReference>
<sequence>MHIISLVETWSDSGKPVDNIPGFDFICNSTRKKHKRARRGSGGISLYVRSSIYKGISKLTCTHNNAVWVKLDKHFFNLKNDIFMATVYFSPEYSSGCTEDINEVYSKLLRNIEHYSQLGDIVIQGDFNAYTNTIPDFVISDEAKFPKSKDNDYSIDSHSLRNNLDSKSANKSGKLLIDLCKESGLRILNGRTIGDPLGKCTCITYNGSSLVDYTLVSSNILQCIGNFKVSDFTPISDHCPISCSLLACFQKCKNNTGTKLDPLPGKFFWDNKAIDCYTTNIQNSHVKQRLDEFVSDRQIDSNSAVEKFNAILCDTALLSTKFVQKKIMNRPIKKKKKPWFSDSCHDLHTTFSELPPKWRASSSVIDLFLISRQLFNDVKNCVTLTHEKVQSDHIAVLLDFNAGNPHEENTSEEEYWNIKKCDWNAWKETAKDSFSKLSFPQNENIENNYNRFEETLTNCMTKCIPLVKPKKKTIIQHPPWWNDDIREMKGKLNKAQKKFKLRSTPENFENVAKAENDFEMTKKDAQNKWSEDLCEKIGEAKSLREKWSNFKKLTKKKSENLVHPLQGNNGNILFTESEKSNILKNTFFEGYHLKANNFNQQFYDDITQQYISISTSNQEENTDNIKYNDYITMEELEGSIFKLKKESAPGPDFFFTELFINGGSELKSKLLDIINQSWEEGIIPLNWRRANVKFIKKLYKPNYNLPSSYRPISLTSVVAKLMERIITYRLEGFVEMNNIMDQEQEGFRHFRGTTNALLSLTQAIFNGFNKDKTTIVIFIDFEKAYDSVWREGLMVKLYNDGIKGKMWMWINAFLSHREARCMVNNYKSPWFQTMSADCCKFADDATIWHSHSDPKVIQEKLQKDLNQVQKWSNDWRMKLSIQKTEYSIFSKEKNKVQNIKLKLGNTILKYNPNPVILGLKLDEQLNFNSHIESTVKKAKRSLGIIREIKGIALIPTKTLIQIYDSLVCSIFNYASSIWQSSTSSHLDKLNEIQRKGLALCLDLPSQSSLEALEVLSGTLPIDLRREEMAIRELGKINSYSNNVPIKRKFEIWKEEKNPEKYISPLGKMYQQTEDMKDTELVDIDKIEPQYEYQGLVSVIRAPDYWRNIGSSKSRTTAQIEEGKQIISEQLQSQTPNTAVAFTDGSCLGNPGPCGAGAIIYINDKEEKLKRPVSNKGSILLAELIAIKMVLDYIESFSKEQINTLTLFSDSQTALGILTLNWKSDSYHQTINEIKGKIKNLNEHGILINLNWTPGHANIKGNDEADSLAKEAAKEAETLAVDDIVFTKQDVKKAARNSVTKKWQRRWENSDTGRHYFRFHPEVKDKVKKDFPSKKNVQHNQQFTNRLF</sequence>
<evidence type="ECO:0000259" key="1">
    <source>
        <dbReference type="PROSITE" id="PS50879"/>
    </source>
</evidence>
<dbReference type="SUPFAM" id="SSF53098">
    <property type="entry name" value="Ribonuclease H-like"/>
    <property type="match status" value="1"/>
</dbReference>
<evidence type="ECO:0000313" key="2">
    <source>
        <dbReference type="EMBL" id="CAG2192384.1"/>
    </source>
</evidence>
<dbReference type="Pfam" id="PF00075">
    <property type="entry name" value="RNase_H"/>
    <property type="match status" value="1"/>
</dbReference>
<gene>
    <name evidence="2" type="ORF">MEDL_7518</name>
</gene>
<dbReference type="EMBL" id="CAJPWZ010000382">
    <property type="protein sequence ID" value="CAG2192384.1"/>
    <property type="molecule type" value="Genomic_DNA"/>
</dbReference>
<dbReference type="InterPro" id="IPR002156">
    <property type="entry name" value="RNaseH_domain"/>
</dbReference>
<dbReference type="CDD" id="cd09276">
    <property type="entry name" value="Rnase_HI_RT_non_LTR"/>
    <property type="match status" value="1"/>
</dbReference>
<proteinExistence type="predicted"/>
<dbReference type="Gene3D" id="3.60.10.10">
    <property type="entry name" value="Endonuclease/exonuclease/phosphatase"/>
    <property type="match status" value="2"/>
</dbReference>
<evidence type="ECO:0000313" key="3">
    <source>
        <dbReference type="Proteomes" id="UP000683360"/>
    </source>
</evidence>
<accession>A0A8S3QAR3</accession>
<dbReference type="InterPro" id="IPR036691">
    <property type="entry name" value="Endo/exonu/phosph_ase_sf"/>
</dbReference>
<dbReference type="PROSITE" id="PS50879">
    <property type="entry name" value="RNASE_H_1"/>
    <property type="match status" value="1"/>
</dbReference>
<dbReference type="CDD" id="cd01650">
    <property type="entry name" value="RT_nLTR_like"/>
    <property type="match status" value="1"/>
</dbReference>
<dbReference type="InterPro" id="IPR036397">
    <property type="entry name" value="RNaseH_sf"/>
</dbReference>
<organism evidence="2 3">
    <name type="scientific">Mytilus edulis</name>
    <name type="common">Blue mussel</name>
    <dbReference type="NCBI Taxonomy" id="6550"/>
    <lineage>
        <taxon>Eukaryota</taxon>
        <taxon>Metazoa</taxon>
        <taxon>Spiralia</taxon>
        <taxon>Lophotrochozoa</taxon>
        <taxon>Mollusca</taxon>
        <taxon>Bivalvia</taxon>
        <taxon>Autobranchia</taxon>
        <taxon>Pteriomorphia</taxon>
        <taxon>Mytilida</taxon>
        <taxon>Mytiloidea</taxon>
        <taxon>Mytilidae</taxon>
        <taxon>Mytilinae</taxon>
        <taxon>Mytilus</taxon>
    </lineage>
</organism>
<feature type="domain" description="RNase H type-1" evidence="1">
    <location>
        <begin position="1134"/>
        <end position="1273"/>
    </location>
</feature>
<dbReference type="SUPFAM" id="SSF56219">
    <property type="entry name" value="DNase I-like"/>
    <property type="match status" value="1"/>
</dbReference>
<dbReference type="Gene3D" id="3.30.420.10">
    <property type="entry name" value="Ribonuclease H-like superfamily/Ribonuclease H"/>
    <property type="match status" value="1"/>
</dbReference>
<keyword evidence="3" id="KW-1185">Reference proteome</keyword>
<dbReference type="PANTHER" id="PTHR19446">
    <property type="entry name" value="REVERSE TRANSCRIPTASES"/>
    <property type="match status" value="1"/>
</dbReference>
<protein>
    <recommendedName>
        <fullName evidence="1">RNase H type-1 domain-containing protein</fullName>
    </recommendedName>
</protein>
<dbReference type="Proteomes" id="UP000683360">
    <property type="component" value="Unassembled WGS sequence"/>
</dbReference>